<dbReference type="InterPro" id="IPR011527">
    <property type="entry name" value="ABC1_TM_dom"/>
</dbReference>
<evidence type="ECO:0000256" key="6">
    <source>
        <dbReference type="ARBA" id="ARBA00022840"/>
    </source>
</evidence>
<dbReference type="InterPro" id="IPR003439">
    <property type="entry name" value="ABC_transporter-like_ATP-bd"/>
</dbReference>
<evidence type="ECO:0008006" key="16">
    <source>
        <dbReference type="Google" id="ProtNLM"/>
    </source>
</evidence>
<keyword evidence="7 11" id="KW-1133">Transmembrane helix</keyword>
<name>A0A8S1SXZ2_9CILI</name>
<keyword evidence="2" id="KW-0813">Transport</keyword>
<evidence type="ECO:0000259" key="13">
    <source>
        <dbReference type="PROSITE" id="PS50929"/>
    </source>
</evidence>
<keyword evidence="4" id="KW-0677">Repeat</keyword>
<feature type="domain" description="ABC transmembrane type-1" evidence="13">
    <location>
        <begin position="747"/>
        <end position="1036"/>
    </location>
</feature>
<keyword evidence="8 11" id="KW-0472">Membrane</keyword>
<keyword evidence="9" id="KW-0325">Glycoprotein</keyword>
<reference evidence="14" key="1">
    <citation type="submission" date="2021-01" db="EMBL/GenBank/DDBJ databases">
        <authorList>
            <consortium name="Genoscope - CEA"/>
            <person name="William W."/>
        </authorList>
    </citation>
    <scope>NUCLEOTIDE SEQUENCE</scope>
</reference>
<evidence type="ECO:0000259" key="12">
    <source>
        <dbReference type="PROSITE" id="PS50893"/>
    </source>
</evidence>
<dbReference type="InterPro" id="IPR050173">
    <property type="entry name" value="ABC_transporter_C-like"/>
</dbReference>
<keyword evidence="5" id="KW-0547">Nucleotide-binding</keyword>
<organism evidence="14 15">
    <name type="scientific">Paramecium pentaurelia</name>
    <dbReference type="NCBI Taxonomy" id="43138"/>
    <lineage>
        <taxon>Eukaryota</taxon>
        <taxon>Sar</taxon>
        <taxon>Alveolata</taxon>
        <taxon>Ciliophora</taxon>
        <taxon>Intramacronucleata</taxon>
        <taxon>Oligohymenophorea</taxon>
        <taxon>Peniculida</taxon>
        <taxon>Parameciidae</taxon>
        <taxon>Paramecium</taxon>
    </lineage>
</organism>
<dbReference type="Proteomes" id="UP000689195">
    <property type="component" value="Unassembled WGS sequence"/>
</dbReference>
<dbReference type="SMART" id="SM00382">
    <property type="entry name" value="AAA"/>
    <property type="match status" value="2"/>
</dbReference>
<comment type="subcellular location">
    <subcellularLocation>
        <location evidence="1">Membrane</location>
        <topology evidence="1">Multi-pass membrane protein</topology>
    </subcellularLocation>
</comment>
<dbReference type="PROSITE" id="PS00211">
    <property type="entry name" value="ABC_TRANSPORTER_1"/>
    <property type="match status" value="1"/>
</dbReference>
<evidence type="ECO:0000313" key="14">
    <source>
        <dbReference type="EMBL" id="CAD8143584.1"/>
    </source>
</evidence>
<dbReference type="InterPro" id="IPR017871">
    <property type="entry name" value="ABC_transporter-like_CS"/>
</dbReference>
<evidence type="ECO:0000256" key="7">
    <source>
        <dbReference type="ARBA" id="ARBA00022989"/>
    </source>
</evidence>
<dbReference type="PANTHER" id="PTHR24223">
    <property type="entry name" value="ATP-BINDING CASSETTE SUB-FAMILY C"/>
    <property type="match status" value="1"/>
</dbReference>
<dbReference type="GO" id="GO:0005524">
    <property type="term" value="F:ATP binding"/>
    <property type="evidence" value="ECO:0007669"/>
    <property type="project" value="UniProtKB-KW"/>
</dbReference>
<keyword evidence="15" id="KW-1185">Reference proteome</keyword>
<feature type="coiled-coil region" evidence="10">
    <location>
        <begin position="662"/>
        <end position="701"/>
    </location>
</feature>
<dbReference type="EMBL" id="CAJJDO010000012">
    <property type="protein sequence ID" value="CAD8143584.1"/>
    <property type="molecule type" value="Genomic_DNA"/>
</dbReference>
<dbReference type="PROSITE" id="PS50929">
    <property type="entry name" value="ABC_TM1F"/>
    <property type="match status" value="2"/>
</dbReference>
<feature type="transmembrane region" description="Helical" evidence="11">
    <location>
        <begin position="383"/>
        <end position="405"/>
    </location>
</feature>
<feature type="domain" description="ABC transporter" evidence="12">
    <location>
        <begin position="441"/>
        <end position="678"/>
    </location>
</feature>
<evidence type="ECO:0000256" key="3">
    <source>
        <dbReference type="ARBA" id="ARBA00022692"/>
    </source>
</evidence>
<evidence type="ECO:0000256" key="11">
    <source>
        <dbReference type="SAM" id="Phobius"/>
    </source>
</evidence>
<protein>
    <recommendedName>
        <fullName evidence="16">ABC transporter family protein</fullName>
    </recommendedName>
</protein>
<dbReference type="Pfam" id="PF00005">
    <property type="entry name" value="ABC_tran"/>
    <property type="match status" value="2"/>
</dbReference>
<dbReference type="InterPro" id="IPR003593">
    <property type="entry name" value="AAA+_ATPase"/>
</dbReference>
<feature type="transmembrane region" description="Helical" evidence="11">
    <location>
        <begin position="889"/>
        <end position="906"/>
    </location>
</feature>
<dbReference type="OrthoDB" id="298960at2759"/>
<feature type="transmembrane region" description="Helical" evidence="11">
    <location>
        <begin position="345"/>
        <end position="363"/>
    </location>
</feature>
<dbReference type="FunFam" id="3.40.50.300:FF:001172">
    <property type="entry name" value="Cystic fibrosis transmembrane conductance regulator"/>
    <property type="match status" value="1"/>
</dbReference>
<dbReference type="Pfam" id="PF00664">
    <property type="entry name" value="ABC_membrane"/>
    <property type="match status" value="2"/>
</dbReference>
<dbReference type="GO" id="GO:0016887">
    <property type="term" value="F:ATP hydrolysis activity"/>
    <property type="evidence" value="ECO:0007669"/>
    <property type="project" value="InterPro"/>
</dbReference>
<feature type="domain" description="ABC transporter" evidence="12">
    <location>
        <begin position="1094"/>
        <end position="1344"/>
    </location>
</feature>
<feature type="transmembrane region" description="Helical" evidence="11">
    <location>
        <begin position="263"/>
        <end position="289"/>
    </location>
</feature>
<dbReference type="GO" id="GO:0016020">
    <property type="term" value="C:membrane"/>
    <property type="evidence" value="ECO:0007669"/>
    <property type="project" value="UniProtKB-SubCell"/>
</dbReference>
<evidence type="ECO:0000256" key="9">
    <source>
        <dbReference type="ARBA" id="ARBA00023180"/>
    </source>
</evidence>
<evidence type="ECO:0000313" key="15">
    <source>
        <dbReference type="Proteomes" id="UP000689195"/>
    </source>
</evidence>
<feature type="transmembrane region" description="Helical" evidence="11">
    <location>
        <begin position="235"/>
        <end position="257"/>
    </location>
</feature>
<accession>A0A8S1SXZ2</accession>
<feature type="transmembrane region" description="Helical" evidence="11">
    <location>
        <begin position="106"/>
        <end position="126"/>
    </location>
</feature>
<feature type="transmembrane region" description="Helical" evidence="11">
    <location>
        <begin position="146"/>
        <end position="166"/>
    </location>
</feature>
<evidence type="ECO:0000256" key="1">
    <source>
        <dbReference type="ARBA" id="ARBA00004141"/>
    </source>
</evidence>
<gene>
    <name evidence="14" type="ORF">PPENT_87.1.T0120302</name>
</gene>
<dbReference type="FunFam" id="1.20.1560.10:FF:000331">
    <property type="entry name" value="Uncharacterized protein"/>
    <property type="match status" value="1"/>
</dbReference>
<feature type="transmembrane region" description="Helical" evidence="11">
    <location>
        <begin position="864"/>
        <end position="883"/>
    </location>
</feature>
<proteinExistence type="predicted"/>
<dbReference type="FunFam" id="1.20.1560.10:FF:000330">
    <property type="entry name" value="Uncharacterized protein"/>
    <property type="match status" value="1"/>
</dbReference>
<feature type="transmembrane region" description="Helical" evidence="11">
    <location>
        <begin position="737"/>
        <end position="761"/>
    </location>
</feature>
<evidence type="ECO:0000256" key="10">
    <source>
        <dbReference type="SAM" id="Coils"/>
    </source>
</evidence>
<dbReference type="CDD" id="cd18605">
    <property type="entry name" value="ABC_6TM_MRP7_D2_like"/>
    <property type="match status" value="1"/>
</dbReference>
<dbReference type="PANTHER" id="PTHR24223:SF330">
    <property type="entry name" value="ATP-BINDING CASSETTE SUB-FAMILY C MEMBER 10"/>
    <property type="match status" value="1"/>
</dbReference>
<evidence type="ECO:0000256" key="2">
    <source>
        <dbReference type="ARBA" id="ARBA00022448"/>
    </source>
</evidence>
<feature type="transmembrane region" description="Helical" evidence="11">
    <location>
        <begin position="980"/>
        <end position="1001"/>
    </location>
</feature>
<feature type="transmembrane region" description="Helical" evidence="11">
    <location>
        <begin position="796"/>
        <end position="820"/>
    </location>
</feature>
<evidence type="ECO:0000256" key="4">
    <source>
        <dbReference type="ARBA" id="ARBA00022737"/>
    </source>
</evidence>
<dbReference type="PROSITE" id="PS50893">
    <property type="entry name" value="ABC_TRANSPORTER_2"/>
    <property type="match status" value="2"/>
</dbReference>
<evidence type="ECO:0000256" key="8">
    <source>
        <dbReference type="ARBA" id="ARBA00023136"/>
    </source>
</evidence>
<keyword evidence="10" id="KW-0175">Coiled coil</keyword>
<dbReference type="FunFam" id="3.40.50.300:FF:004122">
    <property type="entry name" value="Uncharacterized protein"/>
    <property type="match status" value="1"/>
</dbReference>
<keyword evidence="3 11" id="KW-0812">Transmembrane</keyword>
<comment type="caution">
    <text evidence="14">The sequence shown here is derived from an EMBL/GenBank/DDBJ whole genome shotgun (WGS) entry which is preliminary data.</text>
</comment>
<keyword evidence="6" id="KW-0067">ATP-binding</keyword>
<evidence type="ECO:0000256" key="5">
    <source>
        <dbReference type="ARBA" id="ARBA00022741"/>
    </source>
</evidence>
<sequence>MKRVGIQDTNDFEEPLINKEKFKECNFLFTNITPLIELINRKSDQLENTDLQYFLEPNLKPQMAIDLVERIQLNELERRKRNNISLEREYQTPTFYIFKSLFLSKFIFIGLLNFMDKAIQIGSVYLLDLVTDAIKDYNIPDQDRYILKPILLLLTMTIVYTFGTYLESISNNYQNQFTTLLKIVGQYLIYQKALRTKYLQETVQKEKKDKKDGDEEYVANVNNLLTVDIEELSGIYWGVFGLSSSLVTIIIALYMLYLKLGNAVWTGLIVLGCVVIFNSFTTTLTIMFYRKALVQKDSRLALSSDVIEGMKQIKYLSWEQTFNDKILAIRKKEFGYIRWQKTIDIINNVQWSSISYILLYFFLSSYVDKNGEDALKSTNVFTIIALFNLLTFPLGVIPYSVNQLINTTVSYKRIKTYLDLKEINDEEIIRYKNCIGEEYVIEIPQIQFKWPSKENNSDENETFQLNLAELKIKKNTLNMIIGRIGCGKTALLNAILNEMEIKQQSQSSLKVKGSVAYVSQNHWLQNMSIRDNILFGKTYDKQLYKQCIAACDLMPDLLTFPKRDQYILGPDAKNISGGQKQRISLCRALYQNCDIYLMDDIFSSLDMHVADNVFNKGIKQMLLDQGKTILMITSQFRFIEMYNKCNIIYMIDGSVCLDEQLLNEFMSQEKEKQLKLEQEQLEKEEKEEKKLIHEKVKVKQSQEIDLDNPEDNLIEGAKKNEVEEEERESGEIAGDTVLYYLSQMGYALVILAILLSIVLMLSRNLIDFWIRSQISIDNHTFDFFDDWFGTSFNSKFSWLISIIVMITFVSGTIMKICILLSGWRTFKRLNQSIMNSKMIFFDNNAQGRIINRISNDTLVVDDELPWYVEVLIMSLLACIGYPIGIIILFPWLIVIIIIELFAFRWLQKYFRKSNRDLKRIQSTNEGKVISHLTETTGGLRTIRAFEKQQYFIKEYIVKLTESICSFVNSRRVSYWLSVRLHLLSNLIFLSVSITIILMMIFDIEIDYATSAMTLTYAVLIANEFNDTMNWFTQSEAKMVSVERIRQYFNNPQEQYNSVVKINPQVQQIIRQQVPPKPQNVDPNQYSIVFNDVTITYDDVLQSQNVKYALKNFSLFIKKGEKVAFVGRTGSGKTSILNILFRLYDFQQGQIYINGHDIQNMQLRDVRQLLSIVPQFGFLYNATLRDNIDPQGRLTDQQIEQAFNNTQFRIRGIMEDSTKTNNSSQEENQQSQTNINFMIAKSGGNLSNGEKQVINFMRVILQNKDIVCLDEATSNMDPKTDEELHKTLFDYVQNDNRTLLVITHRLENIQQYDRIVVLEKGEIVELGSYEELMQKNGWFVRLVNQNNE</sequence>
<feature type="domain" description="ABC transmembrane type-1" evidence="13">
    <location>
        <begin position="214"/>
        <end position="406"/>
    </location>
</feature>
<dbReference type="GO" id="GO:0140359">
    <property type="term" value="F:ABC-type transporter activity"/>
    <property type="evidence" value="ECO:0007669"/>
    <property type="project" value="InterPro"/>
</dbReference>